<gene>
    <name evidence="1" type="ORF">Fot_31883</name>
</gene>
<evidence type="ECO:0000313" key="1">
    <source>
        <dbReference type="EMBL" id="KAL2508236.1"/>
    </source>
</evidence>
<sequence length="169" mass="18799">MVKGVLGPPLSSAKCIDFRSSNVEDQIFQKKEHHRNYFLGERSFCLLFVLQIFASLLSEIKISLDVKHSSVISFSPLYPAVTEVVGSAATGSIKQQNSSETQKGLRKRILITTKLGQSITQEPGPVKGGNTVIAFVEHPVVDDLIPVELLSFFLIELCLVEYEMLKYQL</sequence>
<proteinExistence type="predicted"/>
<keyword evidence="2" id="KW-1185">Reference proteome</keyword>
<name>A0ABD1T676_9LAMI</name>
<comment type="caution">
    <text evidence="1">The sequence shown here is derived from an EMBL/GenBank/DDBJ whole genome shotgun (WGS) entry which is preliminary data.</text>
</comment>
<protein>
    <submittedName>
        <fullName evidence="1">Uncharacterized protein</fullName>
    </submittedName>
</protein>
<evidence type="ECO:0000313" key="2">
    <source>
        <dbReference type="Proteomes" id="UP001604277"/>
    </source>
</evidence>
<reference evidence="2" key="1">
    <citation type="submission" date="2024-07" db="EMBL/GenBank/DDBJ databases">
        <title>Two chromosome-level genome assemblies of Korean endemic species Abeliophyllum distichum and Forsythia ovata (Oleaceae).</title>
        <authorList>
            <person name="Jang H."/>
        </authorList>
    </citation>
    <scope>NUCLEOTIDE SEQUENCE [LARGE SCALE GENOMIC DNA]</scope>
</reference>
<accession>A0ABD1T676</accession>
<dbReference type="EMBL" id="JBFOLJ010000009">
    <property type="protein sequence ID" value="KAL2508236.1"/>
    <property type="molecule type" value="Genomic_DNA"/>
</dbReference>
<dbReference type="AlphaFoldDB" id="A0ABD1T676"/>
<organism evidence="1 2">
    <name type="scientific">Forsythia ovata</name>
    <dbReference type="NCBI Taxonomy" id="205694"/>
    <lineage>
        <taxon>Eukaryota</taxon>
        <taxon>Viridiplantae</taxon>
        <taxon>Streptophyta</taxon>
        <taxon>Embryophyta</taxon>
        <taxon>Tracheophyta</taxon>
        <taxon>Spermatophyta</taxon>
        <taxon>Magnoliopsida</taxon>
        <taxon>eudicotyledons</taxon>
        <taxon>Gunneridae</taxon>
        <taxon>Pentapetalae</taxon>
        <taxon>asterids</taxon>
        <taxon>lamiids</taxon>
        <taxon>Lamiales</taxon>
        <taxon>Oleaceae</taxon>
        <taxon>Forsythieae</taxon>
        <taxon>Forsythia</taxon>
    </lineage>
</organism>
<dbReference type="Proteomes" id="UP001604277">
    <property type="component" value="Unassembled WGS sequence"/>
</dbReference>